<dbReference type="RefSeq" id="WP_174404652.1">
    <property type="nucleotide sequence ID" value="NZ_BLVO01000012.1"/>
</dbReference>
<dbReference type="EMBL" id="BLVO01000012">
    <property type="protein sequence ID" value="GFM33004.1"/>
    <property type="molecule type" value="Genomic_DNA"/>
</dbReference>
<evidence type="ECO:0000313" key="1">
    <source>
        <dbReference type="EMBL" id="GFM33004.1"/>
    </source>
</evidence>
<dbReference type="SUPFAM" id="SSF55729">
    <property type="entry name" value="Acyl-CoA N-acyltransferases (Nat)"/>
    <property type="match status" value="1"/>
</dbReference>
<reference evidence="1 2" key="1">
    <citation type="submission" date="2020-05" db="EMBL/GenBank/DDBJ databases">
        <title>Draft genome sequence of Desulfovibrio sp. strain HN2T.</title>
        <authorList>
            <person name="Ueno A."/>
            <person name="Tamazawa S."/>
            <person name="Tamamura S."/>
            <person name="Murakami T."/>
            <person name="Kiyama T."/>
            <person name="Inomata H."/>
            <person name="Amano Y."/>
            <person name="Miyakawa K."/>
            <person name="Tamaki H."/>
            <person name="Naganuma T."/>
            <person name="Kaneko K."/>
        </authorList>
    </citation>
    <scope>NUCLEOTIDE SEQUENCE [LARGE SCALE GENOMIC DNA]</scope>
    <source>
        <strain evidence="1 2">HN2</strain>
    </source>
</reference>
<proteinExistence type="predicted"/>
<dbReference type="InterPro" id="IPR016181">
    <property type="entry name" value="Acyl_CoA_acyltransferase"/>
</dbReference>
<dbReference type="AlphaFoldDB" id="A0A7J0BIU2"/>
<comment type="caution">
    <text evidence="1">The sequence shown here is derived from an EMBL/GenBank/DDBJ whole genome shotgun (WGS) entry which is preliminary data.</text>
</comment>
<protein>
    <recommendedName>
        <fullName evidence="3">N-acetyltransferase domain-containing protein</fullName>
    </recommendedName>
</protein>
<accession>A0A7J0BIU2</accession>
<evidence type="ECO:0008006" key="3">
    <source>
        <dbReference type="Google" id="ProtNLM"/>
    </source>
</evidence>
<organism evidence="1 2">
    <name type="scientific">Desulfovibrio subterraneus</name>
    <dbReference type="NCBI Taxonomy" id="2718620"/>
    <lineage>
        <taxon>Bacteria</taxon>
        <taxon>Pseudomonadati</taxon>
        <taxon>Thermodesulfobacteriota</taxon>
        <taxon>Desulfovibrionia</taxon>
        <taxon>Desulfovibrionales</taxon>
        <taxon>Desulfovibrionaceae</taxon>
        <taxon>Desulfovibrio</taxon>
    </lineage>
</organism>
<dbReference type="Proteomes" id="UP000503840">
    <property type="component" value="Unassembled WGS sequence"/>
</dbReference>
<sequence>MPDAQPSTFTVLAHIPGVRTLTEERLAELWFRLSDERLVESLFHDGGVRNVGEFIAFMESGKVYCYAVYLEGVAVAFTWLNNFAGRAAMIHFAVLAAGRGVKAEVGRFVVHFLLHGRDSGGNYCLDALYGLTPEPYAHVLRFIRRLGFRRMGSIPGAVVIRKMEDEPPRYVGGIVSVCTRESMEMLKR</sequence>
<gene>
    <name evidence="1" type="ORF">DSM101010T_13690</name>
</gene>
<evidence type="ECO:0000313" key="2">
    <source>
        <dbReference type="Proteomes" id="UP000503840"/>
    </source>
</evidence>
<keyword evidence="2" id="KW-1185">Reference proteome</keyword>
<name>A0A7J0BIU2_9BACT</name>